<sequence length="760" mass="87448">MSLGLFSNFCSISEEIVVPSGLQKRLKNILKRFTALEEISLPVALLKPKRFFQAIEPRFSHLTYLDLQHVSQTESVDLLTAFASAENLKELTWNRAEVEVLNALPSPHRITKLRVKIISTDVLTLGVEISRTLAMFQGVQKLSVGICVLEQDEDNIDDLKEYFSCIWSKSSIYDPSEFEETEDFEPAPTQNDREADYLIQAFPNLTSLALQWIPNKFLSVLQKRVKVLDRLEELSFGSADDLCESAYNAAEVPKMDSVFSMAVEKTEEKRLPLFPLKKLQLCLRFDNTSVVSTHLHKIFDGIAVLFPYLEDLGVVCRIPPRLGTDVLQKWFSFKPEKFQERGMLSHLTKMQLHLRVGCCHLQGLHNYIPRAVHDLSFSIDYVHDGEPPQNREIVQFIENIGDVEVFDSLLNLHVQVTGVYAFDQLLHSICCYHPTLHEMSILSPTSLVKMDRVLEKIKEKTNQMEYLKRLRFSPSFLEAFLLNHPKFAEMAKANWQLALRELADELEVEKVEIGDLPEGLLGVRVDHHSAGGNPPELLFPRAINEQRTHINEESFATMLYEEKFSNMDHFLDKFRGFKCGKLKEAENEERVEALVERYDARKFQEQLEEYKEAAYTDDSENSFVVSDEDDIQESSEDELDKAERLLKAESRRKREQRAQKGLPKRNRKISSSSEEEIEECDDDLVINELHANPDVSDGEGEIEYNEMVDHEAEEASGIESEPESEVYFIDSEDDDHEDEIETAKEKKPKKRIIESEEEDD</sequence>
<evidence type="ECO:0000256" key="2">
    <source>
        <dbReference type="SAM" id="MobiDB-lite"/>
    </source>
</evidence>
<gene>
    <name evidence="3" type="ORF">L596_014036</name>
</gene>
<proteinExistence type="predicted"/>
<feature type="compositionally biased region" description="Acidic residues" evidence="2">
    <location>
        <begin position="730"/>
        <end position="740"/>
    </location>
</feature>
<comment type="caution">
    <text evidence="3">The sequence shown here is derived from an EMBL/GenBank/DDBJ whole genome shotgun (WGS) entry which is preliminary data.</text>
</comment>
<name>A0A4U5NBI1_STECR</name>
<evidence type="ECO:0000313" key="3">
    <source>
        <dbReference type="EMBL" id="TKR79880.1"/>
    </source>
</evidence>
<feature type="region of interest" description="Disordered" evidence="2">
    <location>
        <begin position="613"/>
        <end position="680"/>
    </location>
</feature>
<feature type="coiled-coil region" evidence="1">
    <location>
        <begin position="450"/>
        <end position="512"/>
    </location>
</feature>
<dbReference type="AlphaFoldDB" id="A0A4U5NBI1"/>
<feature type="region of interest" description="Disordered" evidence="2">
    <location>
        <begin position="730"/>
        <end position="760"/>
    </location>
</feature>
<protein>
    <submittedName>
        <fullName evidence="3">Uncharacterized protein</fullName>
    </submittedName>
</protein>
<keyword evidence="4" id="KW-1185">Reference proteome</keyword>
<dbReference type="Proteomes" id="UP000298663">
    <property type="component" value="Unassembled WGS sequence"/>
</dbReference>
<dbReference type="SUPFAM" id="SSF52047">
    <property type="entry name" value="RNI-like"/>
    <property type="match status" value="1"/>
</dbReference>
<feature type="compositionally biased region" description="Acidic residues" evidence="2">
    <location>
        <begin position="615"/>
        <end position="640"/>
    </location>
</feature>
<accession>A0A4U5NBI1</accession>
<dbReference type="EMBL" id="AZBU02000004">
    <property type="protein sequence ID" value="TKR79880.1"/>
    <property type="molecule type" value="Genomic_DNA"/>
</dbReference>
<reference evidence="3 4" key="1">
    <citation type="journal article" date="2015" name="Genome Biol.">
        <title>Comparative genomics of Steinernema reveals deeply conserved gene regulatory networks.</title>
        <authorList>
            <person name="Dillman A.R."/>
            <person name="Macchietto M."/>
            <person name="Porter C.F."/>
            <person name="Rogers A."/>
            <person name="Williams B."/>
            <person name="Antoshechkin I."/>
            <person name="Lee M.M."/>
            <person name="Goodwin Z."/>
            <person name="Lu X."/>
            <person name="Lewis E.E."/>
            <person name="Goodrich-Blair H."/>
            <person name="Stock S.P."/>
            <person name="Adams B.J."/>
            <person name="Sternberg P.W."/>
            <person name="Mortazavi A."/>
        </authorList>
    </citation>
    <scope>NUCLEOTIDE SEQUENCE [LARGE SCALE GENOMIC DNA]</scope>
    <source>
        <strain evidence="3 4">ALL</strain>
    </source>
</reference>
<evidence type="ECO:0000313" key="4">
    <source>
        <dbReference type="Proteomes" id="UP000298663"/>
    </source>
</evidence>
<dbReference type="Gene3D" id="3.80.10.10">
    <property type="entry name" value="Ribonuclease Inhibitor"/>
    <property type="match status" value="1"/>
</dbReference>
<evidence type="ECO:0000256" key="1">
    <source>
        <dbReference type="SAM" id="Coils"/>
    </source>
</evidence>
<dbReference type="InterPro" id="IPR032675">
    <property type="entry name" value="LRR_dom_sf"/>
</dbReference>
<keyword evidence="1" id="KW-0175">Coiled coil</keyword>
<organism evidence="3 4">
    <name type="scientific">Steinernema carpocapsae</name>
    <name type="common">Entomopathogenic nematode</name>
    <dbReference type="NCBI Taxonomy" id="34508"/>
    <lineage>
        <taxon>Eukaryota</taxon>
        <taxon>Metazoa</taxon>
        <taxon>Ecdysozoa</taxon>
        <taxon>Nematoda</taxon>
        <taxon>Chromadorea</taxon>
        <taxon>Rhabditida</taxon>
        <taxon>Tylenchina</taxon>
        <taxon>Panagrolaimomorpha</taxon>
        <taxon>Strongyloidoidea</taxon>
        <taxon>Steinernematidae</taxon>
        <taxon>Steinernema</taxon>
    </lineage>
</organism>
<reference evidence="3 4" key="2">
    <citation type="journal article" date="2019" name="G3 (Bethesda)">
        <title>Hybrid Assembly of the Genome of the Entomopathogenic Nematode Steinernema carpocapsae Identifies the X-Chromosome.</title>
        <authorList>
            <person name="Serra L."/>
            <person name="Macchietto M."/>
            <person name="Macias-Munoz A."/>
            <person name="McGill C.J."/>
            <person name="Rodriguez I.M."/>
            <person name="Rodriguez B."/>
            <person name="Murad R."/>
            <person name="Mortazavi A."/>
        </authorList>
    </citation>
    <scope>NUCLEOTIDE SEQUENCE [LARGE SCALE GENOMIC DNA]</scope>
    <source>
        <strain evidence="3 4">ALL</strain>
    </source>
</reference>
<dbReference type="STRING" id="34508.A0A4U5NBI1"/>